<gene>
    <name evidence="2" type="ORF">SAMN04487988_101265</name>
</gene>
<keyword evidence="1" id="KW-0732">Signal</keyword>
<dbReference type="AlphaFoldDB" id="A0A1I2NQM0"/>
<dbReference type="Proteomes" id="UP000199642">
    <property type="component" value="Unassembled WGS sequence"/>
</dbReference>
<feature type="signal peptide" evidence="1">
    <location>
        <begin position="1"/>
        <end position="24"/>
    </location>
</feature>
<protein>
    <recommendedName>
        <fullName evidence="4">NVEALA protein</fullName>
    </recommendedName>
</protein>
<reference evidence="3" key="1">
    <citation type="submission" date="2016-10" db="EMBL/GenBank/DDBJ databases">
        <authorList>
            <person name="Varghese N."/>
            <person name="Submissions S."/>
        </authorList>
    </citation>
    <scope>NUCLEOTIDE SEQUENCE [LARGE SCALE GENOMIC DNA]</scope>
    <source>
        <strain evidence="3">DSM 19315</strain>
    </source>
</reference>
<evidence type="ECO:0000313" key="2">
    <source>
        <dbReference type="EMBL" id="SFG06295.1"/>
    </source>
</evidence>
<name>A0A1I2NQM0_9BACT</name>
<dbReference type="STRING" id="435880.SAMN04487988_101265"/>
<evidence type="ECO:0008006" key="4">
    <source>
        <dbReference type="Google" id="ProtNLM"/>
    </source>
</evidence>
<sequence>MKKIKIFLSITIVMVFCFQISLFADCGLPPSEGCELVSGGGPCSGDPDASVYDCNGNIQVYSTLLPSGGCAGSHSDCMSAPTFG</sequence>
<proteinExistence type="predicted"/>
<keyword evidence="3" id="KW-1185">Reference proteome</keyword>
<organism evidence="2 3">
    <name type="scientific">Algoriphagus hitonicola</name>
    <dbReference type="NCBI Taxonomy" id="435880"/>
    <lineage>
        <taxon>Bacteria</taxon>
        <taxon>Pseudomonadati</taxon>
        <taxon>Bacteroidota</taxon>
        <taxon>Cytophagia</taxon>
        <taxon>Cytophagales</taxon>
        <taxon>Cyclobacteriaceae</taxon>
        <taxon>Algoriphagus</taxon>
    </lineage>
</organism>
<accession>A0A1I2NQM0</accession>
<feature type="chain" id="PRO_5011767423" description="NVEALA protein" evidence="1">
    <location>
        <begin position="25"/>
        <end position="84"/>
    </location>
</feature>
<evidence type="ECO:0000313" key="3">
    <source>
        <dbReference type="Proteomes" id="UP000199642"/>
    </source>
</evidence>
<evidence type="ECO:0000256" key="1">
    <source>
        <dbReference type="SAM" id="SignalP"/>
    </source>
</evidence>
<dbReference type="EMBL" id="FOPC01000001">
    <property type="protein sequence ID" value="SFG06295.1"/>
    <property type="molecule type" value="Genomic_DNA"/>
</dbReference>